<dbReference type="EMBL" id="CP115965">
    <property type="protein sequence ID" value="WZW99713.1"/>
    <property type="molecule type" value="Genomic_DNA"/>
</dbReference>
<keyword evidence="8" id="KW-0479">Metal-binding</keyword>
<dbReference type="CDD" id="cd00593">
    <property type="entry name" value="RIBOc"/>
    <property type="match status" value="1"/>
</dbReference>
<dbReference type="Pfam" id="PF14622">
    <property type="entry name" value="Ribonucleas_3_3"/>
    <property type="match status" value="1"/>
</dbReference>
<dbReference type="GO" id="GO:0004525">
    <property type="term" value="F:ribonuclease III activity"/>
    <property type="evidence" value="ECO:0007669"/>
    <property type="project" value="UniProtKB-EC"/>
</dbReference>
<comment type="function">
    <text evidence="8">Digests double-stranded RNA. Involved in the processing of primary rRNA transcript to yield the immediate precursors to the large and small rRNAs (23S and 16S). Processes some mRNAs, and tRNAs when they are encoded in the rRNA operon. Processes pre-crRNA and tracrRNA of type II CRISPR loci if present in the organism.</text>
</comment>
<dbReference type="PROSITE" id="PS50142">
    <property type="entry name" value="RNASE_3_2"/>
    <property type="match status" value="1"/>
</dbReference>
<evidence type="ECO:0000256" key="6">
    <source>
        <dbReference type="ARBA" id="ARBA00022801"/>
    </source>
</evidence>
<dbReference type="SUPFAM" id="SSF54768">
    <property type="entry name" value="dsRNA-binding domain-like"/>
    <property type="match status" value="1"/>
</dbReference>
<proteinExistence type="inferred from homology"/>
<comment type="subcellular location">
    <subcellularLocation>
        <location evidence="8">Cytoplasm</location>
    </subcellularLocation>
</comment>
<dbReference type="SMART" id="SM00535">
    <property type="entry name" value="RIBOc"/>
    <property type="match status" value="1"/>
</dbReference>
<dbReference type="PROSITE" id="PS50137">
    <property type="entry name" value="DS_RBD"/>
    <property type="match status" value="1"/>
</dbReference>
<feature type="binding site" evidence="8">
    <location>
        <position position="121"/>
    </location>
    <ligand>
        <name>Mg(2+)</name>
        <dbReference type="ChEBI" id="CHEBI:18420"/>
    </ligand>
</feature>
<dbReference type="RefSeq" id="WP_232549742.1">
    <property type="nucleotide sequence ID" value="NZ_CP115965.1"/>
</dbReference>
<dbReference type="EC" id="3.1.26.3" evidence="8"/>
<dbReference type="SMART" id="SM00358">
    <property type="entry name" value="DSRM"/>
    <property type="match status" value="1"/>
</dbReference>
<evidence type="ECO:0000256" key="8">
    <source>
        <dbReference type="HAMAP-Rule" id="MF_00104"/>
    </source>
</evidence>
<keyword evidence="12" id="KW-1185">Reference proteome</keyword>
<evidence type="ECO:0000313" key="11">
    <source>
        <dbReference type="EMBL" id="WZW99713.1"/>
    </source>
</evidence>
<dbReference type="InterPro" id="IPR011907">
    <property type="entry name" value="RNase_III"/>
</dbReference>
<dbReference type="SUPFAM" id="SSF69065">
    <property type="entry name" value="RNase III domain-like"/>
    <property type="match status" value="1"/>
</dbReference>
<comment type="cofactor">
    <cofactor evidence="8">
        <name>Mg(2+)</name>
        <dbReference type="ChEBI" id="CHEBI:18420"/>
    </cofactor>
</comment>
<dbReference type="Gene3D" id="1.10.1520.10">
    <property type="entry name" value="Ribonuclease III domain"/>
    <property type="match status" value="1"/>
</dbReference>
<evidence type="ECO:0000256" key="2">
    <source>
        <dbReference type="ARBA" id="ARBA00010183"/>
    </source>
</evidence>
<keyword evidence="8" id="KW-0698">rRNA processing</keyword>
<comment type="similarity">
    <text evidence="2">Belongs to the ribonuclease III family.</text>
</comment>
<dbReference type="NCBIfam" id="TIGR02191">
    <property type="entry name" value="RNaseIII"/>
    <property type="match status" value="1"/>
</dbReference>
<dbReference type="HAMAP" id="MF_00104">
    <property type="entry name" value="RNase_III"/>
    <property type="match status" value="1"/>
</dbReference>
<evidence type="ECO:0000259" key="10">
    <source>
        <dbReference type="PROSITE" id="PS50142"/>
    </source>
</evidence>
<feature type="binding site" evidence="8">
    <location>
        <position position="124"/>
    </location>
    <ligand>
        <name>Mg(2+)</name>
        <dbReference type="ChEBI" id="CHEBI:18420"/>
    </ligand>
</feature>
<sequence>MTSAAPSRVLETFSELGIDLDPQLFRLAMTHRSWAYENGGTPHNERLEFLGDAVLGIVVTEHLYRLYPDDAEGVLAKKRSAVVNTYALADVARSMGLGAHLLLGKGESSTGGGDKDSILADATEALIAAVFLSGGRDAADSFVHHIMDPLVAKATATGVTMDWKTALQELCAAHGLPVPRYSHTSTGPDHDKRFEAVAIVGDSNFPASVARSKKMAEQGAAEQAHAALTAAFAVTETV</sequence>
<feature type="active site" evidence="8">
    <location>
        <position position="124"/>
    </location>
</feature>
<dbReference type="InterPro" id="IPR000999">
    <property type="entry name" value="RNase_III_dom"/>
</dbReference>
<keyword evidence="8" id="KW-0963">Cytoplasm</keyword>
<evidence type="ECO:0000256" key="1">
    <source>
        <dbReference type="ARBA" id="ARBA00000109"/>
    </source>
</evidence>
<feature type="binding site" evidence="8">
    <location>
        <position position="48"/>
    </location>
    <ligand>
        <name>Mg(2+)</name>
        <dbReference type="ChEBI" id="CHEBI:18420"/>
    </ligand>
</feature>
<keyword evidence="8" id="KW-0460">Magnesium</keyword>
<evidence type="ECO:0000259" key="9">
    <source>
        <dbReference type="PROSITE" id="PS50137"/>
    </source>
</evidence>
<keyword evidence="7 8" id="KW-0694">RNA-binding</keyword>
<dbReference type="PROSITE" id="PS00517">
    <property type="entry name" value="RNASE_3_1"/>
    <property type="match status" value="1"/>
</dbReference>
<dbReference type="InterPro" id="IPR036389">
    <property type="entry name" value="RNase_III_sf"/>
</dbReference>
<keyword evidence="8" id="KW-0699">rRNA-binding</keyword>
<evidence type="ECO:0000256" key="5">
    <source>
        <dbReference type="ARBA" id="ARBA00022759"/>
    </source>
</evidence>
<comment type="catalytic activity">
    <reaction evidence="1 8">
        <text>Endonucleolytic cleavage to 5'-phosphomonoester.</text>
        <dbReference type="EC" id="3.1.26.3"/>
    </reaction>
</comment>
<comment type="subunit">
    <text evidence="8">Homodimer.</text>
</comment>
<gene>
    <name evidence="8 11" type="primary">rnc</name>
    <name evidence="11" type="ORF">PCC79_05825</name>
</gene>
<dbReference type="Gene3D" id="3.30.160.20">
    <property type="match status" value="1"/>
</dbReference>
<accession>A0ABZ3CAB0</accession>
<feature type="domain" description="RNase III" evidence="10">
    <location>
        <begin position="2"/>
        <end position="135"/>
    </location>
</feature>
<evidence type="ECO:0000313" key="12">
    <source>
        <dbReference type="Proteomes" id="UP001434337"/>
    </source>
</evidence>
<dbReference type="PANTHER" id="PTHR11207">
    <property type="entry name" value="RIBONUCLEASE III"/>
    <property type="match status" value="1"/>
</dbReference>
<keyword evidence="3 8" id="KW-0507">mRNA processing</keyword>
<protein>
    <recommendedName>
        <fullName evidence="8">Ribonuclease 3</fullName>
        <ecNumber evidence="8">3.1.26.3</ecNumber>
    </recommendedName>
    <alternativeName>
        <fullName evidence="8">Ribonuclease III</fullName>
        <shortName evidence="8">RNase III</shortName>
    </alternativeName>
</protein>
<feature type="active site" evidence="8">
    <location>
        <position position="52"/>
    </location>
</feature>
<name>A0ABZ3CAB0_9ACTN</name>
<feature type="domain" description="DRBM" evidence="9">
    <location>
        <begin position="162"/>
        <end position="230"/>
    </location>
</feature>
<dbReference type="InterPro" id="IPR014720">
    <property type="entry name" value="dsRBD_dom"/>
</dbReference>
<evidence type="ECO:0000256" key="7">
    <source>
        <dbReference type="ARBA" id="ARBA00022884"/>
    </source>
</evidence>
<reference evidence="11 12" key="1">
    <citation type="journal article" date="2023" name="Environ Microbiome">
        <title>A coral-associated actinobacterium mitigates coral bleaching under heat stress.</title>
        <authorList>
            <person name="Li J."/>
            <person name="Zou Y."/>
            <person name="Li Q."/>
            <person name="Zhang J."/>
            <person name="Bourne D.G."/>
            <person name="Lyu Y."/>
            <person name="Liu C."/>
            <person name="Zhang S."/>
        </authorList>
    </citation>
    <scope>NUCLEOTIDE SEQUENCE [LARGE SCALE GENOMIC DNA]</scope>
    <source>
        <strain evidence="11 12">SCSIO 13291</strain>
    </source>
</reference>
<dbReference type="Pfam" id="PF00035">
    <property type="entry name" value="dsrm"/>
    <property type="match status" value="1"/>
</dbReference>
<keyword evidence="5 8" id="KW-0255">Endonuclease</keyword>
<keyword evidence="8" id="KW-0819">tRNA processing</keyword>
<dbReference type="PANTHER" id="PTHR11207:SF0">
    <property type="entry name" value="RIBONUCLEASE 3"/>
    <property type="match status" value="1"/>
</dbReference>
<dbReference type="Proteomes" id="UP001434337">
    <property type="component" value="Chromosome"/>
</dbReference>
<keyword evidence="6 8" id="KW-0378">Hydrolase</keyword>
<evidence type="ECO:0000256" key="4">
    <source>
        <dbReference type="ARBA" id="ARBA00022722"/>
    </source>
</evidence>
<keyword evidence="4 8" id="KW-0540">Nuclease</keyword>
<dbReference type="CDD" id="cd10845">
    <property type="entry name" value="DSRM_RNAse_III_family"/>
    <property type="match status" value="1"/>
</dbReference>
<organism evidence="11 12">
    <name type="scientific">Propioniciclava soli</name>
    <dbReference type="NCBI Taxonomy" id="2775081"/>
    <lineage>
        <taxon>Bacteria</taxon>
        <taxon>Bacillati</taxon>
        <taxon>Actinomycetota</taxon>
        <taxon>Actinomycetes</taxon>
        <taxon>Propionibacteriales</taxon>
        <taxon>Propionibacteriaceae</taxon>
        <taxon>Propioniciclava</taxon>
    </lineage>
</organism>
<evidence type="ECO:0000256" key="3">
    <source>
        <dbReference type="ARBA" id="ARBA00022664"/>
    </source>
</evidence>